<reference evidence="2 3" key="1">
    <citation type="submission" date="2017-04" db="EMBL/GenBank/DDBJ databases">
        <authorList>
            <person name="Afonso C.L."/>
            <person name="Miller P.J."/>
            <person name="Scott M.A."/>
            <person name="Spackman E."/>
            <person name="Goraichik I."/>
            <person name="Dimitrov K.M."/>
            <person name="Suarez D.L."/>
            <person name="Swayne D.E."/>
        </authorList>
    </citation>
    <scope>NUCLEOTIDE SEQUENCE [LARGE SCALE GENOMIC DNA]</scope>
    <source>
        <strain evidence="2 3">B5P</strain>
    </source>
</reference>
<dbReference type="PANTHER" id="PTHR13136">
    <property type="entry name" value="TESTIS DEVELOPMENT PROTEIN PRTD"/>
    <property type="match status" value="1"/>
</dbReference>
<organism evidence="2 3">
    <name type="scientific">Mesorhizobium australicum</name>
    <dbReference type="NCBI Taxonomy" id="536018"/>
    <lineage>
        <taxon>Bacteria</taxon>
        <taxon>Pseudomonadati</taxon>
        <taxon>Pseudomonadota</taxon>
        <taxon>Alphaproteobacteria</taxon>
        <taxon>Hyphomicrobiales</taxon>
        <taxon>Phyllobacteriaceae</taxon>
        <taxon>Mesorhizobium</taxon>
    </lineage>
</organism>
<protein>
    <recommendedName>
        <fullName evidence="1">KANL3/Tex30 alpha/beta hydrolase-like domain-containing protein</fullName>
    </recommendedName>
</protein>
<dbReference type="Proteomes" id="UP000193083">
    <property type="component" value="Unassembled WGS sequence"/>
</dbReference>
<feature type="domain" description="KANL3/Tex30 alpha/beta hydrolase-like" evidence="1">
    <location>
        <begin position="13"/>
        <end position="207"/>
    </location>
</feature>
<dbReference type="InterPro" id="IPR026555">
    <property type="entry name" value="NSL3/Tex30"/>
</dbReference>
<sequence>MTDFIHDGSPAAKATLLLAHGAGAPMDSDWMNAIAAKIAVHGIRVARFEFGYMATRRDGSGNRPPPAPANRLIGEYVGAIGSVERSGPLFIGGKSLGGRMASMIADKQFKEGAIAGLVCLGYPFHPPGQPAKLRTDHLEKLSCPTLICQGERDPFGTREEVASYPLSPAIRIEWLTDGDHDLKPRKASGATFDGNLDIAAKAVADFILGTAHG</sequence>
<dbReference type="PANTHER" id="PTHR13136:SF11">
    <property type="entry name" value="TESTIS-EXPRESSED PROTEIN 30"/>
    <property type="match status" value="1"/>
</dbReference>
<gene>
    <name evidence="2" type="ORF">SAMN02982922_1610</name>
</gene>
<dbReference type="Pfam" id="PF20408">
    <property type="entry name" value="Abhydrolase_11"/>
    <property type="match status" value="1"/>
</dbReference>
<dbReference type="RefSeq" id="WP_085463688.1">
    <property type="nucleotide sequence ID" value="NZ_FXBL01000004.1"/>
</dbReference>
<dbReference type="InterPro" id="IPR029058">
    <property type="entry name" value="AB_hydrolase_fold"/>
</dbReference>
<keyword evidence="3" id="KW-1185">Reference proteome</keyword>
<dbReference type="EMBL" id="FXBL01000004">
    <property type="protein sequence ID" value="SMH35537.1"/>
    <property type="molecule type" value="Genomic_DNA"/>
</dbReference>
<dbReference type="Gene3D" id="3.40.50.1820">
    <property type="entry name" value="alpha/beta hydrolase"/>
    <property type="match status" value="1"/>
</dbReference>
<evidence type="ECO:0000259" key="1">
    <source>
        <dbReference type="Pfam" id="PF20408"/>
    </source>
</evidence>
<name>A0A1X7ND35_9HYPH</name>
<dbReference type="OrthoDB" id="652634at2"/>
<dbReference type="InterPro" id="IPR046879">
    <property type="entry name" value="KANL3/Tex30_Abhydrolase"/>
</dbReference>
<dbReference type="SUPFAM" id="SSF53474">
    <property type="entry name" value="alpha/beta-Hydrolases"/>
    <property type="match status" value="1"/>
</dbReference>
<proteinExistence type="predicted"/>
<evidence type="ECO:0000313" key="2">
    <source>
        <dbReference type="EMBL" id="SMH35537.1"/>
    </source>
</evidence>
<evidence type="ECO:0000313" key="3">
    <source>
        <dbReference type="Proteomes" id="UP000193083"/>
    </source>
</evidence>
<accession>A0A1X7ND35</accession>
<dbReference type="AlphaFoldDB" id="A0A1X7ND35"/>